<dbReference type="Gene3D" id="3.10.129.10">
    <property type="entry name" value="Hotdog Thioesterase"/>
    <property type="match status" value="1"/>
</dbReference>
<evidence type="ECO:0000259" key="3">
    <source>
        <dbReference type="Pfam" id="PF03061"/>
    </source>
</evidence>
<dbReference type="Proteomes" id="UP000001396">
    <property type="component" value="Unassembled WGS sequence"/>
</dbReference>
<dbReference type="InParanoid" id="D3AVS7"/>
<name>D3AVS7_HETP5</name>
<gene>
    <name evidence="4" type="ORF">PPL_00192</name>
</gene>
<dbReference type="GO" id="GO:0047617">
    <property type="term" value="F:fatty acyl-CoA hydrolase activity"/>
    <property type="evidence" value="ECO:0007669"/>
    <property type="project" value="InterPro"/>
</dbReference>
<dbReference type="AlphaFoldDB" id="D3AVS7"/>
<keyword evidence="2" id="KW-0378">Hydrolase</keyword>
<dbReference type="RefSeq" id="XP_020438505.1">
    <property type="nucleotide sequence ID" value="XM_020571231.1"/>
</dbReference>
<dbReference type="SUPFAM" id="SSF54637">
    <property type="entry name" value="Thioesterase/thiol ester dehydrase-isomerase"/>
    <property type="match status" value="1"/>
</dbReference>
<evidence type="ECO:0000256" key="1">
    <source>
        <dbReference type="ARBA" id="ARBA00008324"/>
    </source>
</evidence>
<sequence length="148" mass="16910">MVLEKMVAEKKIIEKIDEWTRIPSFDSYMLNMMKLEYVDFDRHILRMSIIVPEKFCNQMLTLHGGIMTTLIDIVSTIVVTTYDIDNLVPGWSVDMSMSFSTPILKGDKILIESHLYKIGKSLAFTESTIYDSNSQVCSLVFCKGLVLV</sequence>
<dbReference type="EMBL" id="ADBJ01000002">
    <property type="protein sequence ID" value="EFA86400.1"/>
    <property type="molecule type" value="Genomic_DNA"/>
</dbReference>
<dbReference type="InterPro" id="IPR039298">
    <property type="entry name" value="ACOT13"/>
</dbReference>
<comment type="caution">
    <text evidence="4">The sequence shown here is derived from an EMBL/GenBank/DDBJ whole genome shotgun (WGS) entry which is preliminary data.</text>
</comment>
<protein>
    <recommendedName>
        <fullName evidence="3">Thioesterase domain-containing protein</fullName>
    </recommendedName>
</protein>
<dbReference type="InterPro" id="IPR006683">
    <property type="entry name" value="Thioestr_dom"/>
</dbReference>
<dbReference type="STRING" id="670386.D3AVS7"/>
<dbReference type="CDD" id="cd03443">
    <property type="entry name" value="PaaI_thioesterase"/>
    <property type="match status" value="1"/>
</dbReference>
<dbReference type="GeneID" id="31355726"/>
<keyword evidence="5" id="KW-1185">Reference proteome</keyword>
<organism evidence="4 5">
    <name type="scientific">Heterostelium pallidum (strain ATCC 26659 / Pp 5 / PN500)</name>
    <name type="common">Cellular slime mold</name>
    <name type="synonym">Polysphondylium pallidum</name>
    <dbReference type="NCBI Taxonomy" id="670386"/>
    <lineage>
        <taxon>Eukaryota</taxon>
        <taxon>Amoebozoa</taxon>
        <taxon>Evosea</taxon>
        <taxon>Eumycetozoa</taxon>
        <taxon>Dictyostelia</taxon>
        <taxon>Acytosteliales</taxon>
        <taxon>Acytosteliaceae</taxon>
        <taxon>Heterostelium</taxon>
    </lineage>
</organism>
<evidence type="ECO:0000313" key="4">
    <source>
        <dbReference type="EMBL" id="EFA86400.1"/>
    </source>
</evidence>
<dbReference type="PANTHER" id="PTHR21660:SF1">
    <property type="entry name" value="ACYL-COENZYME A THIOESTERASE 13"/>
    <property type="match status" value="1"/>
</dbReference>
<dbReference type="PANTHER" id="PTHR21660">
    <property type="entry name" value="THIOESTERASE SUPERFAMILY MEMBER-RELATED"/>
    <property type="match status" value="1"/>
</dbReference>
<proteinExistence type="inferred from homology"/>
<reference evidence="4 5" key="1">
    <citation type="journal article" date="2011" name="Genome Res.">
        <title>Phylogeny-wide analysis of social amoeba genomes highlights ancient origins for complex intercellular communication.</title>
        <authorList>
            <person name="Heidel A.J."/>
            <person name="Lawal H.M."/>
            <person name="Felder M."/>
            <person name="Schilde C."/>
            <person name="Helps N.R."/>
            <person name="Tunggal B."/>
            <person name="Rivero F."/>
            <person name="John U."/>
            <person name="Schleicher M."/>
            <person name="Eichinger L."/>
            <person name="Platzer M."/>
            <person name="Noegel A.A."/>
            <person name="Schaap P."/>
            <person name="Gloeckner G."/>
        </authorList>
    </citation>
    <scope>NUCLEOTIDE SEQUENCE [LARGE SCALE GENOMIC DNA]</scope>
    <source>
        <strain evidence="5">ATCC 26659 / Pp 5 / PN500</strain>
    </source>
</reference>
<dbReference type="InterPro" id="IPR029069">
    <property type="entry name" value="HotDog_dom_sf"/>
</dbReference>
<accession>D3AVS7</accession>
<evidence type="ECO:0000256" key="2">
    <source>
        <dbReference type="ARBA" id="ARBA00022801"/>
    </source>
</evidence>
<feature type="domain" description="Thioesterase" evidence="3">
    <location>
        <begin position="61"/>
        <end position="137"/>
    </location>
</feature>
<comment type="similarity">
    <text evidence="1">Belongs to the thioesterase PaaI family.</text>
</comment>
<dbReference type="Pfam" id="PF03061">
    <property type="entry name" value="4HBT"/>
    <property type="match status" value="1"/>
</dbReference>
<evidence type="ECO:0000313" key="5">
    <source>
        <dbReference type="Proteomes" id="UP000001396"/>
    </source>
</evidence>